<dbReference type="InterPro" id="IPR006606">
    <property type="entry name" value="BBL5"/>
</dbReference>
<evidence type="ECO:0000313" key="2">
    <source>
        <dbReference type="Proteomes" id="UP001363151"/>
    </source>
</evidence>
<keyword evidence="2" id="KW-1185">Reference proteome</keyword>
<protein>
    <submittedName>
        <fullName evidence="1">Phosphatidylinositol-3-phosphate binding protein</fullName>
    </submittedName>
</protein>
<sequence>MPDEEKKEKKRKESKHKTNKFVAVWQDREIRFDTPTAHLQNRKGEAVIDSINSVEDTKGNNGERGSLVVTNLRIMWISHKNSRTNLSIGFNTVVSINIRKAKSKLRGATQALYIMTKFGGSRFEFIFTSLVQHSPRLFTTVQAVLRAYETTKLYRDLKLRGSIVRDGHLVLLPEESIYSQLKGVWNLSSEQGNLGTFFVTNVRLVWHANLAQNFNVSIPYMQMQDVRVRSSKFGPALVVETSQHSGGYILGFRVDPAERLDSVLKEITSLHAVFAVNPIFGVSHESETKPKQLDDVLQRHIEDDVEIVEGEDGGGGATHDGVVAAYYAEPGKKADREVVFDEHLGLAVEAMPPGVTTKSLWEIPF</sequence>
<dbReference type="EMBL" id="JBBJCI010000363">
    <property type="protein sequence ID" value="KAK7233215.1"/>
    <property type="molecule type" value="Genomic_DNA"/>
</dbReference>
<dbReference type="Pfam" id="PF07289">
    <property type="entry name" value="BBL5"/>
    <property type="match status" value="1"/>
</dbReference>
<dbReference type="KEGG" id="aaf:AURANDRAFT_72072"/>
<dbReference type="PIRSF" id="PIRSF010072">
    <property type="entry name" value="DUF1448"/>
    <property type="match status" value="1"/>
</dbReference>
<comment type="caution">
    <text evidence="1">The sequence shown here is derived from an EMBL/GenBank/DDBJ whole genome shotgun (WGS) entry which is preliminary data.</text>
</comment>
<dbReference type="GO" id="GO:0034464">
    <property type="term" value="C:BBSome"/>
    <property type="evidence" value="ECO:0007669"/>
    <property type="project" value="InterPro"/>
</dbReference>
<proteinExistence type="predicted"/>
<dbReference type="SMART" id="SM00683">
    <property type="entry name" value="DM16"/>
    <property type="match status" value="2"/>
</dbReference>
<dbReference type="InterPro" id="IPR011993">
    <property type="entry name" value="PH-like_dom_sf"/>
</dbReference>
<reference evidence="1 2" key="1">
    <citation type="submission" date="2024-03" db="EMBL/GenBank/DDBJ databases">
        <title>Aureococcus anophagefferens CCMP1851 and Kratosvirus quantuckense: Draft genome of a second virus-susceptible host strain in the model system.</title>
        <authorList>
            <person name="Chase E."/>
            <person name="Truchon A.R."/>
            <person name="Schepens W."/>
            <person name="Wilhelm S.W."/>
        </authorList>
    </citation>
    <scope>NUCLEOTIDE SEQUENCE [LARGE SCALE GENOMIC DNA]</scope>
    <source>
        <strain evidence="1 2">CCMP1851</strain>
    </source>
</reference>
<dbReference type="InterPro" id="IPR014003">
    <property type="entry name" value="BBS5_PH"/>
</dbReference>
<organism evidence="1 2">
    <name type="scientific">Aureococcus anophagefferens</name>
    <name type="common">Harmful bloom alga</name>
    <dbReference type="NCBI Taxonomy" id="44056"/>
    <lineage>
        <taxon>Eukaryota</taxon>
        <taxon>Sar</taxon>
        <taxon>Stramenopiles</taxon>
        <taxon>Ochrophyta</taxon>
        <taxon>Pelagophyceae</taxon>
        <taxon>Pelagomonadales</taxon>
        <taxon>Pelagomonadaceae</taxon>
        <taxon>Aureococcus</taxon>
    </lineage>
</organism>
<accession>A0ABR1FLW3</accession>
<dbReference type="GO" id="GO:0032266">
    <property type="term" value="F:phosphatidylinositol-3-phosphate binding"/>
    <property type="evidence" value="ECO:0007669"/>
    <property type="project" value="TreeGrafter"/>
</dbReference>
<dbReference type="GO" id="GO:0034451">
    <property type="term" value="C:centriolar satellite"/>
    <property type="evidence" value="ECO:0007669"/>
    <property type="project" value="UniProtKB-SubCell"/>
</dbReference>
<dbReference type="InterPro" id="IPR030804">
    <property type="entry name" value="BBS5/fem-3"/>
</dbReference>
<dbReference type="Gene3D" id="2.30.29.30">
    <property type="entry name" value="Pleckstrin-homology domain (PH domain)/Phosphotyrosine-binding domain (PTB)"/>
    <property type="match status" value="1"/>
</dbReference>
<name>A0ABR1FLW3_AURAN</name>
<gene>
    <name evidence="1" type="primary">BBS5</name>
    <name evidence="1" type="ORF">SO694_00038231</name>
</gene>
<dbReference type="Proteomes" id="UP001363151">
    <property type="component" value="Unassembled WGS sequence"/>
</dbReference>
<dbReference type="GO" id="GO:0060271">
    <property type="term" value="P:cilium assembly"/>
    <property type="evidence" value="ECO:0007669"/>
    <property type="project" value="TreeGrafter"/>
</dbReference>
<dbReference type="PANTHER" id="PTHR21351:SF0">
    <property type="entry name" value="BARDET-BIEDL SYNDROME 5 PROTEIN"/>
    <property type="match status" value="1"/>
</dbReference>
<dbReference type="GO" id="GO:0036064">
    <property type="term" value="C:ciliary basal body"/>
    <property type="evidence" value="ECO:0007669"/>
    <property type="project" value="TreeGrafter"/>
</dbReference>
<evidence type="ECO:0000313" key="1">
    <source>
        <dbReference type="EMBL" id="KAK7233215.1"/>
    </source>
</evidence>
<dbReference type="PANTHER" id="PTHR21351">
    <property type="entry name" value="BARDET-BIEDL SYNDROME PROTEIN 5"/>
    <property type="match status" value="1"/>
</dbReference>
<dbReference type="GO" id="GO:0060170">
    <property type="term" value="C:ciliary membrane"/>
    <property type="evidence" value="ECO:0007669"/>
    <property type="project" value="UniProtKB-SubCell"/>
</dbReference>